<dbReference type="EMBL" id="QUSF01000022">
    <property type="protein sequence ID" value="RLW01502.1"/>
    <property type="molecule type" value="Genomic_DNA"/>
</dbReference>
<evidence type="ECO:0008006" key="3">
    <source>
        <dbReference type="Google" id="ProtNLM"/>
    </source>
</evidence>
<reference evidence="1 2" key="1">
    <citation type="journal article" date="2018" name="Proc. R. Soc. B">
        <title>A non-coding region near Follistatin controls head colour polymorphism in the Gouldian finch.</title>
        <authorList>
            <person name="Toomey M.B."/>
            <person name="Marques C.I."/>
            <person name="Andrade P."/>
            <person name="Araujo P.M."/>
            <person name="Sabatino S."/>
            <person name="Gazda M.A."/>
            <person name="Afonso S."/>
            <person name="Lopes R.J."/>
            <person name="Corbo J.C."/>
            <person name="Carneiro M."/>
        </authorList>
    </citation>
    <scope>NUCLEOTIDE SEQUENCE [LARGE SCALE GENOMIC DNA]</scope>
    <source>
        <strain evidence="1">Red01</strain>
        <tissue evidence="1">Muscle</tissue>
    </source>
</reference>
<accession>A0A3L8SFW4</accession>
<dbReference type="AlphaFoldDB" id="A0A3L8SFW4"/>
<dbReference type="Proteomes" id="UP000276834">
    <property type="component" value="Unassembled WGS sequence"/>
</dbReference>
<dbReference type="PANTHER" id="PTHR37860:SF2">
    <property type="entry name" value="VITELLOGENIN DOMAIN-CONTAINING PROTEIN"/>
    <property type="match status" value="1"/>
</dbReference>
<dbReference type="PANTHER" id="PTHR37860">
    <property type="entry name" value="AGAP008810-PA"/>
    <property type="match status" value="1"/>
</dbReference>
<dbReference type="OrthoDB" id="6484170at2759"/>
<evidence type="ECO:0000313" key="1">
    <source>
        <dbReference type="EMBL" id="RLW01502.1"/>
    </source>
</evidence>
<name>A0A3L8SFW4_CHLGU</name>
<keyword evidence="2" id="KW-1185">Reference proteome</keyword>
<evidence type="ECO:0000313" key="2">
    <source>
        <dbReference type="Proteomes" id="UP000276834"/>
    </source>
</evidence>
<organism evidence="1 2">
    <name type="scientific">Chloebia gouldiae</name>
    <name type="common">Gouldian finch</name>
    <name type="synonym">Erythrura gouldiae</name>
    <dbReference type="NCBI Taxonomy" id="44316"/>
    <lineage>
        <taxon>Eukaryota</taxon>
        <taxon>Metazoa</taxon>
        <taxon>Chordata</taxon>
        <taxon>Craniata</taxon>
        <taxon>Vertebrata</taxon>
        <taxon>Euteleostomi</taxon>
        <taxon>Archelosauria</taxon>
        <taxon>Archosauria</taxon>
        <taxon>Dinosauria</taxon>
        <taxon>Saurischia</taxon>
        <taxon>Theropoda</taxon>
        <taxon>Coelurosauria</taxon>
        <taxon>Aves</taxon>
        <taxon>Neognathae</taxon>
        <taxon>Neoaves</taxon>
        <taxon>Telluraves</taxon>
        <taxon>Australaves</taxon>
        <taxon>Passeriformes</taxon>
        <taxon>Passeroidea</taxon>
        <taxon>Passeridae</taxon>
        <taxon>Chloebia</taxon>
    </lineage>
</organism>
<protein>
    <recommendedName>
        <fullName evidence="3">VWFD domain-containing protein</fullName>
    </recommendedName>
</protein>
<gene>
    <name evidence="1" type="ORF">DV515_00007980</name>
</gene>
<sequence length="820" mass="90857">LEFPQAMGLSGELFSRQTKLEHFDCGASVKVIINKNMSSQAQAALKSYGENNVNGSLHLHSNGKEMLMLEVDMNNEKRRNARIVELRAFLHQTVLTNPESVQFQLMGKIFPSRLLLSSDLKLNENRLHMDFLGAREQKVGNINVMVNKRLYGLHVRNRNVFGNTTVHNITVAVVQNGSQAIPGEARLKGHLELSKEKKAGLVSFQVDEKALSVDFFNIMDNGHGRVSGTFTHNVDFLKNAGLPLDGILSATREHGTGNDTIAIALQSGSERIVAVFEGHRLATEPPTFQLSVSLKHNISKIKNHGIPFVLEAAGYYENFSKKIAAGITTTVETEQLKIAIEKKTTGTAMEVSLLLHHDVGGLMDIVPHVLEVACSGESANKQLSGLCNGAIAFHHFETPARVSLNGSIFTSNFTVIFFGHVSFHDIFACLQLYATSNTHPHLEIDFQHSLPLLHSLGIARENQLKVSAMRSDKYKGILGIVLGPCTLEADGEVSLASNETGWVLAFRNKCITLERMGLPHAAVLGGSFQQNICNVGLLMNLQCDGRAMDVQIDTSCQHEYTLQGMLRHSFPWLSQLGLPFENSVLFSAATDSTTEVILLLQAGRCRLRARGDLCVQNKADWTLETEAECQLLQDLSFPTQSRLTGSIQKEKCQAELLSVLETEGKTAHLEVRAECKPKMALEIQFRHNLPQLKEIPRENELSISARKHLKYLLGVGMKLGACELQMNGDFDPEKNLQWKMLIENKCQTIQDLGAPMKIDGSGYLLMDKMNLDSQTLVTVDESKFRGLFILKVTDVSTLQNVGVCEQSTNVFQITYDIWNK</sequence>
<proteinExistence type="predicted"/>
<comment type="caution">
    <text evidence="1">The sequence shown here is derived from an EMBL/GenBank/DDBJ whole genome shotgun (WGS) entry which is preliminary data.</text>
</comment>
<feature type="non-terminal residue" evidence="1">
    <location>
        <position position="1"/>
    </location>
</feature>